<feature type="domain" description="NAD-dependent epimerase/dehydratase" evidence="1">
    <location>
        <begin position="21"/>
        <end position="96"/>
    </location>
</feature>
<dbReference type="InterPro" id="IPR036291">
    <property type="entry name" value="NAD(P)-bd_dom_sf"/>
</dbReference>
<dbReference type="PANTHER" id="PTHR12126">
    <property type="entry name" value="NADH-UBIQUINONE OXIDOREDUCTASE 39 KDA SUBUNIT-RELATED"/>
    <property type="match status" value="1"/>
</dbReference>
<evidence type="ECO:0000259" key="1">
    <source>
        <dbReference type="Pfam" id="PF01370"/>
    </source>
</evidence>
<evidence type="ECO:0000313" key="2">
    <source>
        <dbReference type="EMBL" id="KAF1802385.1"/>
    </source>
</evidence>
<comment type="caution">
    <text evidence="2">The sequence shown here is derived from an EMBL/GenBank/DDBJ whole genome shotgun (WGS) entry which is preliminary data.</text>
</comment>
<accession>A0A8H4F2F2</accession>
<evidence type="ECO:0000313" key="3">
    <source>
        <dbReference type="Proteomes" id="UP000469890"/>
    </source>
</evidence>
<dbReference type="InterPro" id="IPR051207">
    <property type="entry name" value="ComplexI_NDUFA9_subunit"/>
</dbReference>
<dbReference type="Pfam" id="PF01370">
    <property type="entry name" value="Epimerase"/>
    <property type="match status" value="1"/>
</dbReference>
<dbReference type="Gene3D" id="3.40.50.720">
    <property type="entry name" value="NAD(P)-binding Rossmann-like Domain"/>
    <property type="match status" value="1"/>
</dbReference>
<dbReference type="GO" id="GO:0044877">
    <property type="term" value="F:protein-containing complex binding"/>
    <property type="evidence" value="ECO:0007669"/>
    <property type="project" value="TreeGrafter"/>
</dbReference>
<name>A0A8H4F2F2_MUCCL</name>
<proteinExistence type="predicted"/>
<dbReference type="InterPro" id="IPR001509">
    <property type="entry name" value="Epimerase_deHydtase"/>
</dbReference>
<dbReference type="AlphaFoldDB" id="A0A8H4F2F2"/>
<protein>
    <recommendedName>
        <fullName evidence="1">NAD-dependent epimerase/dehydratase domain-containing protein</fullName>
    </recommendedName>
</protein>
<reference evidence="2 3" key="1">
    <citation type="submission" date="2019-09" db="EMBL/GenBank/DDBJ databases">
        <authorList>
            <consortium name="DOE Joint Genome Institute"/>
            <person name="Mondo S.J."/>
            <person name="Navarro-Mendoza M.I."/>
            <person name="Perez-Arques C."/>
            <person name="Panchal S."/>
            <person name="Nicolas F.E."/>
            <person name="Ganguly P."/>
            <person name="Pangilinan J."/>
            <person name="Grigoriev I."/>
            <person name="Heitman J."/>
            <person name="Sanya K."/>
            <person name="Garre V."/>
        </authorList>
    </citation>
    <scope>NUCLEOTIDE SEQUENCE [LARGE SCALE GENOMIC DNA]</scope>
    <source>
        <strain evidence="2 3">MU402</strain>
    </source>
</reference>
<sequence>MSLSVSNNLTNMAQPIAQKLLVVGGSGFLGMNICKIAANKGWETVSLSKRGEPTLFTEYGKPEWAHKVQWASGNSLQPDTYKDLLKDVTAVVHSVGILMENDYKSIAQAKSLCEAASGVPRLLLGMKDHGNPLDPKLSNNPRPTYEMMNRDTVKTVADQVSHVPTVRSFVYISASDVFPFIDPRYITTKREAERYLFQQDDKFKTVVLRPGFMYNVARPTAVPIAGALQFVNAVTSPFKSGIASLPGGKIITTPPLQTEQVARAVIAGIESKQSGIFDVEGIEKLSHVAI</sequence>
<dbReference type="Proteomes" id="UP000469890">
    <property type="component" value="Unassembled WGS sequence"/>
</dbReference>
<dbReference type="SUPFAM" id="SSF51735">
    <property type="entry name" value="NAD(P)-binding Rossmann-fold domains"/>
    <property type="match status" value="1"/>
</dbReference>
<organism evidence="2 3">
    <name type="scientific">Mucor circinelloides f. lusitanicus</name>
    <name type="common">Mucor racemosus var. lusitanicus</name>
    <dbReference type="NCBI Taxonomy" id="29924"/>
    <lineage>
        <taxon>Eukaryota</taxon>
        <taxon>Fungi</taxon>
        <taxon>Fungi incertae sedis</taxon>
        <taxon>Mucoromycota</taxon>
        <taxon>Mucoromycotina</taxon>
        <taxon>Mucoromycetes</taxon>
        <taxon>Mucorales</taxon>
        <taxon>Mucorineae</taxon>
        <taxon>Mucoraceae</taxon>
        <taxon>Mucor</taxon>
    </lineage>
</organism>
<dbReference type="GO" id="GO:0005739">
    <property type="term" value="C:mitochondrion"/>
    <property type="evidence" value="ECO:0007669"/>
    <property type="project" value="TreeGrafter"/>
</dbReference>
<dbReference type="PANTHER" id="PTHR12126:SF16">
    <property type="entry name" value="MIOREX COMPLEX COMPONENT 2"/>
    <property type="match status" value="1"/>
</dbReference>
<dbReference type="EMBL" id="JAAECE010000004">
    <property type="protein sequence ID" value="KAF1802385.1"/>
    <property type="molecule type" value="Genomic_DNA"/>
</dbReference>
<gene>
    <name evidence="2" type="ORF">FB192DRAFT_1377805</name>
</gene>